<comment type="caution">
    <text evidence="8">The sequence shown here is derived from an EMBL/GenBank/DDBJ whole genome shotgun (WGS) entry which is preliminary data.</text>
</comment>
<evidence type="ECO:0000256" key="4">
    <source>
        <dbReference type="ARBA" id="ARBA00022989"/>
    </source>
</evidence>
<name>A0A8J2VT47_9BACL</name>
<feature type="transmembrane region" description="Helical" evidence="6">
    <location>
        <begin position="275"/>
        <end position="293"/>
    </location>
</feature>
<evidence type="ECO:0000256" key="6">
    <source>
        <dbReference type="SAM" id="Phobius"/>
    </source>
</evidence>
<gene>
    <name evidence="8" type="primary">norA</name>
    <name evidence="8" type="ORF">GCM10011391_15600</name>
</gene>
<feature type="transmembrane region" description="Helical" evidence="6">
    <location>
        <begin position="299"/>
        <end position="322"/>
    </location>
</feature>
<feature type="transmembrane region" description="Helical" evidence="6">
    <location>
        <begin position="101"/>
        <end position="125"/>
    </location>
</feature>
<feature type="transmembrane region" description="Helical" evidence="6">
    <location>
        <begin position="167"/>
        <end position="185"/>
    </location>
</feature>
<keyword evidence="5 6" id="KW-0472">Membrane</keyword>
<comment type="subcellular location">
    <subcellularLocation>
        <location evidence="1">Cell membrane</location>
        <topology evidence="1">Multi-pass membrane protein</topology>
    </subcellularLocation>
</comment>
<dbReference type="GO" id="GO:0022857">
    <property type="term" value="F:transmembrane transporter activity"/>
    <property type="evidence" value="ECO:0007669"/>
    <property type="project" value="InterPro"/>
</dbReference>
<evidence type="ECO:0000259" key="7">
    <source>
        <dbReference type="PROSITE" id="PS50850"/>
    </source>
</evidence>
<feature type="transmembrane region" description="Helical" evidence="6">
    <location>
        <begin position="245"/>
        <end position="263"/>
    </location>
</feature>
<dbReference type="InterPro" id="IPR011701">
    <property type="entry name" value="MFS"/>
</dbReference>
<feature type="transmembrane region" description="Helical" evidence="6">
    <location>
        <begin position="365"/>
        <end position="383"/>
    </location>
</feature>
<evidence type="ECO:0000313" key="9">
    <source>
        <dbReference type="Proteomes" id="UP000628775"/>
    </source>
</evidence>
<reference evidence="8" key="2">
    <citation type="submission" date="2020-09" db="EMBL/GenBank/DDBJ databases">
        <authorList>
            <person name="Sun Q."/>
            <person name="Zhou Y."/>
        </authorList>
    </citation>
    <scope>NUCLEOTIDE SEQUENCE</scope>
    <source>
        <strain evidence="8">CGMCC 1.15371</strain>
    </source>
</reference>
<dbReference type="GO" id="GO:0005886">
    <property type="term" value="C:plasma membrane"/>
    <property type="evidence" value="ECO:0007669"/>
    <property type="project" value="UniProtKB-SubCell"/>
</dbReference>
<reference evidence="8" key="1">
    <citation type="journal article" date="2014" name="Int. J. Syst. Evol. Microbiol.">
        <title>Complete genome sequence of Corynebacterium casei LMG S-19264T (=DSM 44701T), isolated from a smear-ripened cheese.</title>
        <authorList>
            <consortium name="US DOE Joint Genome Institute (JGI-PGF)"/>
            <person name="Walter F."/>
            <person name="Albersmeier A."/>
            <person name="Kalinowski J."/>
            <person name="Ruckert C."/>
        </authorList>
    </citation>
    <scope>NUCLEOTIDE SEQUENCE</scope>
    <source>
        <strain evidence="8">CGMCC 1.15371</strain>
    </source>
</reference>
<dbReference type="Pfam" id="PF07690">
    <property type="entry name" value="MFS_1"/>
    <property type="match status" value="1"/>
</dbReference>
<protein>
    <submittedName>
        <fullName evidence="8">MFS transporter</fullName>
    </submittedName>
</protein>
<feature type="transmembrane region" description="Helical" evidence="6">
    <location>
        <begin position="334"/>
        <end position="353"/>
    </location>
</feature>
<dbReference type="InterPro" id="IPR036259">
    <property type="entry name" value="MFS_trans_sf"/>
</dbReference>
<feature type="transmembrane region" description="Helical" evidence="6">
    <location>
        <begin position="77"/>
        <end position="95"/>
    </location>
</feature>
<keyword evidence="3 6" id="KW-0812">Transmembrane</keyword>
<dbReference type="SUPFAM" id="SSF103473">
    <property type="entry name" value="MFS general substrate transporter"/>
    <property type="match status" value="1"/>
</dbReference>
<dbReference type="PROSITE" id="PS50850">
    <property type="entry name" value="MFS"/>
    <property type="match status" value="1"/>
</dbReference>
<feature type="transmembrane region" description="Helical" evidence="6">
    <location>
        <begin position="49"/>
        <end position="70"/>
    </location>
</feature>
<evidence type="ECO:0000256" key="5">
    <source>
        <dbReference type="ARBA" id="ARBA00023136"/>
    </source>
</evidence>
<evidence type="ECO:0000313" key="8">
    <source>
        <dbReference type="EMBL" id="GGE37652.1"/>
    </source>
</evidence>
<dbReference type="AlphaFoldDB" id="A0A8J2VT47"/>
<sequence>MKEQKVKLWTGQFVTIVLTTFIFFLCLMSLTAGFPVFETALTGSSSKGGFMTTFFMLGAILTRPFIGVLVHKIDIKVTMLFTLTFVIVTLFLSIGRESFTLLVIIRIFQGVSFGIITTLLATVATQILPQKRFGEGIGYFGMATSLGTSLAPMLALTLIHATSFNGLLLVTIGFAIICFIGSFFVRDTHAMTAIDSHQIKGSLVSYMFDKKAFLPTFLVMLFYITFGGIVNFIDGLGHEAHIEDHISSFFLVTAIAMIVIRPFSGRIFDRLGHKFLILPAAVFGLIGLFLLSITESTLLLVVAAGFYGLAYGVIQPTLQAWAVSRVSADKKGTANAMTLSCMDLGMAIGAASLGTVADKMNFHKMFGASSVLIVLLIVIYAIYTFGRARKAHMQAQEEAV</sequence>
<keyword evidence="2" id="KW-0813">Transport</keyword>
<keyword evidence="9" id="KW-1185">Reference proteome</keyword>
<dbReference type="InterPro" id="IPR052714">
    <property type="entry name" value="MFS_Exporter"/>
</dbReference>
<feature type="transmembrane region" description="Helical" evidence="6">
    <location>
        <begin position="212"/>
        <end position="233"/>
    </location>
</feature>
<dbReference type="Proteomes" id="UP000628775">
    <property type="component" value="Unassembled WGS sequence"/>
</dbReference>
<feature type="transmembrane region" description="Helical" evidence="6">
    <location>
        <begin position="12"/>
        <end position="37"/>
    </location>
</feature>
<accession>A0A8J2VT47</accession>
<evidence type="ECO:0000256" key="3">
    <source>
        <dbReference type="ARBA" id="ARBA00022692"/>
    </source>
</evidence>
<evidence type="ECO:0000256" key="2">
    <source>
        <dbReference type="ARBA" id="ARBA00022448"/>
    </source>
</evidence>
<feature type="domain" description="Major facilitator superfamily (MFS) profile" evidence="7">
    <location>
        <begin position="12"/>
        <end position="392"/>
    </location>
</feature>
<keyword evidence="4 6" id="KW-1133">Transmembrane helix</keyword>
<dbReference type="CDD" id="cd17489">
    <property type="entry name" value="MFS_YfcJ_like"/>
    <property type="match status" value="1"/>
</dbReference>
<dbReference type="InterPro" id="IPR020846">
    <property type="entry name" value="MFS_dom"/>
</dbReference>
<dbReference type="EMBL" id="BMIR01000006">
    <property type="protein sequence ID" value="GGE37652.1"/>
    <property type="molecule type" value="Genomic_DNA"/>
</dbReference>
<dbReference type="Gene3D" id="1.20.1250.20">
    <property type="entry name" value="MFS general substrate transporter like domains"/>
    <property type="match status" value="1"/>
</dbReference>
<evidence type="ECO:0000256" key="1">
    <source>
        <dbReference type="ARBA" id="ARBA00004651"/>
    </source>
</evidence>
<dbReference type="PANTHER" id="PTHR23531:SF1">
    <property type="entry name" value="QUINOLENE RESISTANCE PROTEIN NORA"/>
    <property type="match status" value="1"/>
</dbReference>
<organism evidence="8 9">
    <name type="scientific">Pullulanibacillus camelliae</name>
    <dbReference type="NCBI Taxonomy" id="1707096"/>
    <lineage>
        <taxon>Bacteria</taxon>
        <taxon>Bacillati</taxon>
        <taxon>Bacillota</taxon>
        <taxon>Bacilli</taxon>
        <taxon>Bacillales</taxon>
        <taxon>Sporolactobacillaceae</taxon>
        <taxon>Pullulanibacillus</taxon>
    </lineage>
</organism>
<proteinExistence type="predicted"/>
<dbReference type="RefSeq" id="WP_188691746.1">
    <property type="nucleotide sequence ID" value="NZ_BMIR01000006.1"/>
</dbReference>
<feature type="transmembrane region" description="Helical" evidence="6">
    <location>
        <begin position="137"/>
        <end position="161"/>
    </location>
</feature>
<dbReference type="PANTHER" id="PTHR23531">
    <property type="entry name" value="QUINOLENE RESISTANCE PROTEIN NORA"/>
    <property type="match status" value="1"/>
</dbReference>